<dbReference type="PANTHER" id="PTHR43798:SF33">
    <property type="entry name" value="HYDROLASE, PUTATIVE (AFU_ORTHOLOGUE AFUA_2G14860)-RELATED"/>
    <property type="match status" value="1"/>
</dbReference>
<reference evidence="4" key="1">
    <citation type="submission" date="2022-07" db="EMBL/GenBank/DDBJ databases">
        <title>Genome Sequence of Xylaria arbuscula.</title>
        <authorList>
            <person name="Buettner E."/>
        </authorList>
    </citation>
    <scope>NUCLEOTIDE SEQUENCE</scope>
    <source>
        <strain evidence="4">VT107</strain>
    </source>
</reference>
<dbReference type="PIRSF" id="PIRSF005539">
    <property type="entry name" value="Pept_S33_TRI_F1"/>
    <property type="match status" value="1"/>
</dbReference>
<dbReference type="AlphaFoldDB" id="A0A9W8NEN9"/>
<dbReference type="InterPro" id="IPR029058">
    <property type="entry name" value="AB_hydrolase_fold"/>
</dbReference>
<dbReference type="PRINTS" id="PR00793">
    <property type="entry name" value="PROAMNOPTASE"/>
</dbReference>
<dbReference type="GO" id="GO:0008233">
    <property type="term" value="F:peptidase activity"/>
    <property type="evidence" value="ECO:0007669"/>
    <property type="project" value="InterPro"/>
</dbReference>
<dbReference type="Gene3D" id="3.40.50.1820">
    <property type="entry name" value="alpha/beta hydrolase"/>
    <property type="match status" value="1"/>
</dbReference>
<dbReference type="Pfam" id="PF00561">
    <property type="entry name" value="Abhydrolase_1"/>
    <property type="match status" value="1"/>
</dbReference>
<dbReference type="SUPFAM" id="SSF53474">
    <property type="entry name" value="alpha/beta-Hydrolases"/>
    <property type="match status" value="1"/>
</dbReference>
<dbReference type="Proteomes" id="UP001148614">
    <property type="component" value="Unassembled WGS sequence"/>
</dbReference>
<name>A0A9W8NEN9_9PEZI</name>
<dbReference type="GO" id="GO:0016020">
    <property type="term" value="C:membrane"/>
    <property type="evidence" value="ECO:0007669"/>
    <property type="project" value="TreeGrafter"/>
</dbReference>
<feature type="domain" description="AB hydrolase-1" evidence="3">
    <location>
        <begin position="39"/>
        <end position="294"/>
    </location>
</feature>
<dbReference type="InterPro" id="IPR050266">
    <property type="entry name" value="AB_hydrolase_sf"/>
</dbReference>
<dbReference type="InterPro" id="IPR000073">
    <property type="entry name" value="AB_hydrolase_1"/>
</dbReference>
<keyword evidence="5" id="KW-1185">Reference proteome</keyword>
<dbReference type="NCBIfam" id="TIGR01250">
    <property type="entry name" value="pro_imino_pep_2"/>
    <property type="match status" value="1"/>
</dbReference>
<dbReference type="InterPro" id="IPR002410">
    <property type="entry name" value="Peptidase_S33"/>
</dbReference>
<comment type="similarity">
    <text evidence="1">Belongs to the peptidase S33 family.</text>
</comment>
<organism evidence="4 5">
    <name type="scientific">Xylaria arbuscula</name>
    <dbReference type="NCBI Taxonomy" id="114810"/>
    <lineage>
        <taxon>Eukaryota</taxon>
        <taxon>Fungi</taxon>
        <taxon>Dikarya</taxon>
        <taxon>Ascomycota</taxon>
        <taxon>Pezizomycotina</taxon>
        <taxon>Sordariomycetes</taxon>
        <taxon>Xylariomycetidae</taxon>
        <taxon>Xylariales</taxon>
        <taxon>Xylariaceae</taxon>
        <taxon>Xylaria</taxon>
    </lineage>
</organism>
<gene>
    <name evidence="4" type="ORF">NPX13_g5521</name>
</gene>
<evidence type="ECO:0000313" key="4">
    <source>
        <dbReference type="EMBL" id="KAJ3571034.1"/>
    </source>
</evidence>
<dbReference type="EMBL" id="JANPWZ010000875">
    <property type="protein sequence ID" value="KAJ3571034.1"/>
    <property type="molecule type" value="Genomic_DNA"/>
</dbReference>
<sequence>MLVHMQPARDGEVEWETRDGLACRTWYTVYGNVDAQPGPVLIGLHGGPGAGHEYLSPLYDLNHHGIPIVLYDQLGCGRSTRFKDRAGDASFWTIDLFIQELDCLIEHLDLRSRGYCLFGQSWGGVLAGSFAARRPQGLKKLILASAPASFPLYAEGCRQLLAQLPDDIRKTIEDCERQGDFGSPQFEKAASVFYSRFFCRLDPMPDDVQAGFAHLQEDPTCYMTMCGPSEFTITGSLKDWSIGDDAKRIEVDTLLLNSLFDEAQDICIEPWFAAIPRVKWVTLQNSSHMLHWEERDKAIALCRRFLLDF</sequence>
<protein>
    <recommendedName>
        <fullName evidence="3">AB hydrolase-1 domain-containing protein</fullName>
    </recommendedName>
</protein>
<dbReference type="InterPro" id="IPR005945">
    <property type="entry name" value="Pro_imino_pep"/>
</dbReference>
<dbReference type="VEuPathDB" id="FungiDB:F4678DRAFT_416473"/>
<proteinExistence type="inferred from homology"/>
<evidence type="ECO:0000313" key="5">
    <source>
        <dbReference type="Proteomes" id="UP001148614"/>
    </source>
</evidence>
<accession>A0A9W8NEN9</accession>
<evidence type="ECO:0000259" key="3">
    <source>
        <dbReference type="Pfam" id="PF00561"/>
    </source>
</evidence>
<evidence type="ECO:0000256" key="2">
    <source>
        <dbReference type="ARBA" id="ARBA00022801"/>
    </source>
</evidence>
<dbReference type="GO" id="GO:0006508">
    <property type="term" value="P:proteolysis"/>
    <property type="evidence" value="ECO:0007669"/>
    <property type="project" value="InterPro"/>
</dbReference>
<keyword evidence="2" id="KW-0378">Hydrolase</keyword>
<evidence type="ECO:0000256" key="1">
    <source>
        <dbReference type="ARBA" id="ARBA00010088"/>
    </source>
</evidence>
<comment type="caution">
    <text evidence="4">The sequence shown here is derived from an EMBL/GenBank/DDBJ whole genome shotgun (WGS) entry which is preliminary data.</text>
</comment>
<dbReference type="PANTHER" id="PTHR43798">
    <property type="entry name" value="MONOACYLGLYCEROL LIPASE"/>
    <property type="match status" value="1"/>
</dbReference>